<dbReference type="GO" id="GO:0030170">
    <property type="term" value="F:pyridoxal phosphate binding"/>
    <property type="evidence" value="ECO:0007669"/>
    <property type="project" value="TreeGrafter"/>
</dbReference>
<feature type="domain" description="Alanine racemase C-terminal" evidence="4">
    <location>
        <begin position="253"/>
        <end position="381"/>
    </location>
</feature>
<protein>
    <submittedName>
        <fullName evidence="5">Unannotated protein</fullName>
    </submittedName>
</protein>
<dbReference type="PANTHER" id="PTHR30511:SF0">
    <property type="entry name" value="ALANINE RACEMASE, CATABOLIC-RELATED"/>
    <property type="match status" value="1"/>
</dbReference>
<dbReference type="SMART" id="SM01005">
    <property type="entry name" value="Ala_racemase_C"/>
    <property type="match status" value="1"/>
</dbReference>
<evidence type="ECO:0000259" key="4">
    <source>
        <dbReference type="SMART" id="SM01005"/>
    </source>
</evidence>
<evidence type="ECO:0000256" key="1">
    <source>
        <dbReference type="ARBA" id="ARBA00001933"/>
    </source>
</evidence>
<dbReference type="GO" id="GO:0009252">
    <property type="term" value="P:peptidoglycan biosynthetic process"/>
    <property type="evidence" value="ECO:0007669"/>
    <property type="project" value="TreeGrafter"/>
</dbReference>
<evidence type="ECO:0000313" key="5">
    <source>
        <dbReference type="EMBL" id="CAB4933677.1"/>
    </source>
</evidence>
<dbReference type="GO" id="GO:0005829">
    <property type="term" value="C:cytosol"/>
    <property type="evidence" value="ECO:0007669"/>
    <property type="project" value="TreeGrafter"/>
</dbReference>
<dbReference type="InterPro" id="IPR000821">
    <property type="entry name" value="Ala_racemase"/>
</dbReference>
<dbReference type="Pfam" id="PF00842">
    <property type="entry name" value="Ala_racemase_C"/>
    <property type="match status" value="1"/>
</dbReference>
<dbReference type="InterPro" id="IPR001608">
    <property type="entry name" value="Ala_racemase_N"/>
</dbReference>
<dbReference type="InterPro" id="IPR029066">
    <property type="entry name" value="PLP-binding_barrel"/>
</dbReference>
<dbReference type="PROSITE" id="PS00395">
    <property type="entry name" value="ALANINE_RACEMASE"/>
    <property type="match status" value="1"/>
</dbReference>
<sequence length="388" mass="39544">MGVGQSSGVHGRSAGWVEVDLEAIRSNVAALKEAAGVAELMAVVKADAYGHGLVESAGAAREAGAEWLGVAFVAEALALRAAGDTGRILAWLHTADTDFEPAVAAGVDVSVGAVEQLAAVVAAAQHLGVRASVHLKIDTGLTRGGATALEWPALVTAAAEAAMSGQVDVTGIWSHLSHGEHPGHDTVDAQLAAFIAASEVASRAGFAGAQRHLANSGGTLGRADLAFDIVRPGLAVYGINPTEATNAVRLIPAMSVLTSVSMVKEVAAGVGVSYGHHYTTGDSTRVALIPLGYADGLPRAASNRGPLLVANQRVTIAGSVCMDQVMVDCGPGSLVRVGDPVVVLGPGSNGEPTAAEWAVACDTIVWEILTRFGTSLPRRFVNAEVRPR</sequence>
<dbReference type="CDD" id="cd00430">
    <property type="entry name" value="PLPDE_III_AR"/>
    <property type="match status" value="1"/>
</dbReference>
<keyword evidence="3" id="KW-0413">Isomerase</keyword>
<organism evidence="5">
    <name type="scientific">freshwater metagenome</name>
    <dbReference type="NCBI Taxonomy" id="449393"/>
    <lineage>
        <taxon>unclassified sequences</taxon>
        <taxon>metagenomes</taxon>
        <taxon>ecological metagenomes</taxon>
    </lineage>
</organism>
<dbReference type="EMBL" id="CAFBNF010000025">
    <property type="protein sequence ID" value="CAB4933677.1"/>
    <property type="molecule type" value="Genomic_DNA"/>
</dbReference>
<reference evidence="5" key="1">
    <citation type="submission" date="2020-05" db="EMBL/GenBank/DDBJ databases">
        <authorList>
            <person name="Chiriac C."/>
            <person name="Salcher M."/>
            <person name="Ghai R."/>
            <person name="Kavagutti S V."/>
        </authorList>
    </citation>
    <scope>NUCLEOTIDE SEQUENCE</scope>
</reference>
<dbReference type="PANTHER" id="PTHR30511">
    <property type="entry name" value="ALANINE RACEMASE"/>
    <property type="match status" value="1"/>
</dbReference>
<accession>A0A6J7IU29</accession>
<dbReference type="InterPro" id="IPR020622">
    <property type="entry name" value="Ala_racemase_pyridoxalP-BS"/>
</dbReference>
<evidence type="ECO:0000256" key="3">
    <source>
        <dbReference type="ARBA" id="ARBA00023235"/>
    </source>
</evidence>
<evidence type="ECO:0000256" key="2">
    <source>
        <dbReference type="ARBA" id="ARBA00022898"/>
    </source>
</evidence>
<dbReference type="SUPFAM" id="SSF51419">
    <property type="entry name" value="PLP-binding barrel"/>
    <property type="match status" value="1"/>
</dbReference>
<gene>
    <name evidence="5" type="ORF">UFOPK3773_00403</name>
</gene>
<dbReference type="Gene3D" id="3.20.20.10">
    <property type="entry name" value="Alanine racemase"/>
    <property type="match status" value="1"/>
</dbReference>
<keyword evidence="2" id="KW-0663">Pyridoxal phosphate</keyword>
<dbReference type="InterPro" id="IPR009006">
    <property type="entry name" value="Ala_racemase/Decarboxylase_C"/>
</dbReference>
<dbReference type="Pfam" id="PF01168">
    <property type="entry name" value="Ala_racemase_N"/>
    <property type="match status" value="1"/>
</dbReference>
<dbReference type="GO" id="GO:0030632">
    <property type="term" value="P:D-alanine biosynthetic process"/>
    <property type="evidence" value="ECO:0007669"/>
    <property type="project" value="TreeGrafter"/>
</dbReference>
<dbReference type="SUPFAM" id="SSF50621">
    <property type="entry name" value="Alanine racemase C-terminal domain-like"/>
    <property type="match status" value="1"/>
</dbReference>
<dbReference type="FunFam" id="3.20.20.10:FF:000002">
    <property type="entry name" value="Alanine racemase"/>
    <property type="match status" value="1"/>
</dbReference>
<dbReference type="NCBIfam" id="TIGR00492">
    <property type="entry name" value="alr"/>
    <property type="match status" value="1"/>
</dbReference>
<comment type="cofactor">
    <cofactor evidence="1">
        <name>pyridoxal 5'-phosphate</name>
        <dbReference type="ChEBI" id="CHEBI:597326"/>
    </cofactor>
</comment>
<dbReference type="Gene3D" id="2.40.37.10">
    <property type="entry name" value="Lyase, Ornithine Decarboxylase, Chain A, domain 1"/>
    <property type="match status" value="1"/>
</dbReference>
<dbReference type="InterPro" id="IPR011079">
    <property type="entry name" value="Ala_racemase_C"/>
</dbReference>
<dbReference type="AlphaFoldDB" id="A0A6J7IU29"/>
<dbReference type="GO" id="GO:0008784">
    <property type="term" value="F:alanine racemase activity"/>
    <property type="evidence" value="ECO:0007669"/>
    <property type="project" value="InterPro"/>
</dbReference>
<proteinExistence type="inferred from homology"/>
<name>A0A6J7IU29_9ZZZZ</name>
<dbReference type="PRINTS" id="PR00992">
    <property type="entry name" value="ALARACEMASE"/>
</dbReference>
<dbReference type="HAMAP" id="MF_01201">
    <property type="entry name" value="Ala_racemase"/>
    <property type="match status" value="1"/>
</dbReference>